<dbReference type="Gene3D" id="3.30.1340.30">
    <property type="match status" value="1"/>
</dbReference>
<dbReference type="Gene3D" id="3.10.580.10">
    <property type="entry name" value="CBS-domain"/>
    <property type="match status" value="1"/>
</dbReference>
<dbReference type="Proteomes" id="UP000033551">
    <property type="component" value="Unassembled WGS sequence"/>
</dbReference>
<feature type="domain" description="CBS" evidence="4">
    <location>
        <begin position="90"/>
        <end position="146"/>
    </location>
</feature>
<dbReference type="Pfam" id="PF04972">
    <property type="entry name" value="BON"/>
    <property type="match status" value="1"/>
</dbReference>
<dbReference type="SMART" id="SM00116">
    <property type="entry name" value="CBS"/>
    <property type="match status" value="2"/>
</dbReference>
<dbReference type="PIRSF" id="PIRSF036990">
    <property type="entry name" value="UCP036990_CBS_BON"/>
    <property type="match status" value="1"/>
</dbReference>
<gene>
    <name evidence="5" type="ORF">VR44_02510</name>
</gene>
<comment type="caution">
    <text evidence="5">The sequence shown here is derived from an EMBL/GenBank/DDBJ whole genome shotgun (WGS) entry which is preliminary data.</text>
</comment>
<dbReference type="CDD" id="cd04586">
    <property type="entry name" value="CBS_pair_BON_assoc"/>
    <property type="match status" value="1"/>
</dbReference>
<evidence type="ECO:0000256" key="1">
    <source>
        <dbReference type="ARBA" id="ARBA00023122"/>
    </source>
</evidence>
<dbReference type="AlphaFoldDB" id="A0A0F4JXB7"/>
<reference evidence="5 6" key="1">
    <citation type="submission" date="2015-02" db="EMBL/GenBank/DDBJ databases">
        <authorList>
            <person name="Ju K.-S."/>
            <person name="Doroghazi J.R."/>
            <person name="Metcalf W."/>
        </authorList>
    </citation>
    <scope>NUCLEOTIDE SEQUENCE [LARGE SCALE GENOMIC DNA]</scope>
    <source>
        <strain evidence="5 6">NRRL ISP-5550</strain>
    </source>
</reference>
<dbReference type="InterPro" id="IPR017080">
    <property type="entry name" value="UCP036990_CBS_BON"/>
</dbReference>
<dbReference type="InterPro" id="IPR000644">
    <property type="entry name" value="CBS_dom"/>
</dbReference>
<proteinExistence type="predicted"/>
<evidence type="ECO:0000256" key="2">
    <source>
        <dbReference type="PROSITE-ProRule" id="PRU00703"/>
    </source>
</evidence>
<evidence type="ECO:0000313" key="5">
    <source>
        <dbReference type="EMBL" id="KJY39002.1"/>
    </source>
</evidence>
<name>A0A0F4JXB7_9ACTN</name>
<dbReference type="EMBL" id="JZWV01000038">
    <property type="protein sequence ID" value="KJY39002.1"/>
    <property type="molecule type" value="Genomic_DNA"/>
</dbReference>
<dbReference type="InterPro" id="IPR046342">
    <property type="entry name" value="CBS_dom_sf"/>
</dbReference>
<sequence>MRHREVGELMTREVVTVPGHATFKDIVRTLGRHKVSAVAVTDAAGHPLGVISEGDLLPKSADQGEWFHSLPRPEPWESGKAAGTTAEELMSAPPVCARPDWTVAEAARLMESQRVKRLLVVDDADVLVGIVTRGDLLRIFLRDDDAVRQEITGDVLDRTLHLDPSAVSVSVEDGEVTLHGVLRFRSLIPVVERLCRAVDGVVGVTERLAWETDDVGEHR</sequence>
<dbReference type="RefSeq" id="WP_045945680.1">
    <property type="nucleotide sequence ID" value="NZ_JZWV01000038.1"/>
</dbReference>
<dbReference type="PROSITE" id="PS50914">
    <property type="entry name" value="BON"/>
    <property type="match status" value="1"/>
</dbReference>
<organism evidence="5 6">
    <name type="scientific">Streptomyces katrae</name>
    <dbReference type="NCBI Taxonomy" id="68223"/>
    <lineage>
        <taxon>Bacteria</taxon>
        <taxon>Bacillati</taxon>
        <taxon>Actinomycetota</taxon>
        <taxon>Actinomycetes</taxon>
        <taxon>Kitasatosporales</taxon>
        <taxon>Streptomycetaceae</taxon>
        <taxon>Streptomyces</taxon>
    </lineage>
</organism>
<dbReference type="PROSITE" id="PS51371">
    <property type="entry name" value="CBS"/>
    <property type="match status" value="2"/>
</dbReference>
<keyword evidence="1 2" id="KW-0129">CBS domain</keyword>
<dbReference type="PATRIC" id="fig|68223.7.peg.6806"/>
<dbReference type="PANTHER" id="PTHR43080:SF29">
    <property type="entry name" value="OS02G0818000 PROTEIN"/>
    <property type="match status" value="1"/>
</dbReference>
<keyword evidence="6" id="KW-1185">Reference proteome</keyword>
<dbReference type="InterPro" id="IPR051257">
    <property type="entry name" value="Diverse_CBS-Domain"/>
</dbReference>
<protein>
    <submittedName>
        <fullName evidence="5">Inosine-5'-monophosphate dehydrogenase</fullName>
    </submittedName>
</protein>
<evidence type="ECO:0000259" key="4">
    <source>
        <dbReference type="PROSITE" id="PS51371"/>
    </source>
</evidence>
<evidence type="ECO:0000313" key="6">
    <source>
        <dbReference type="Proteomes" id="UP000033551"/>
    </source>
</evidence>
<dbReference type="Pfam" id="PF00571">
    <property type="entry name" value="CBS"/>
    <property type="match status" value="2"/>
</dbReference>
<feature type="domain" description="BON" evidence="3">
    <location>
        <begin position="144"/>
        <end position="212"/>
    </location>
</feature>
<dbReference type="SUPFAM" id="SSF54631">
    <property type="entry name" value="CBS-domain pair"/>
    <property type="match status" value="1"/>
</dbReference>
<dbReference type="InterPro" id="IPR007055">
    <property type="entry name" value="BON_dom"/>
</dbReference>
<dbReference type="OrthoDB" id="2111978at2"/>
<dbReference type="PANTHER" id="PTHR43080">
    <property type="entry name" value="CBS DOMAIN-CONTAINING PROTEIN CBSX3, MITOCHONDRIAL"/>
    <property type="match status" value="1"/>
</dbReference>
<feature type="domain" description="CBS" evidence="4">
    <location>
        <begin position="10"/>
        <end position="70"/>
    </location>
</feature>
<evidence type="ECO:0000259" key="3">
    <source>
        <dbReference type="PROSITE" id="PS50914"/>
    </source>
</evidence>
<accession>A0A0F4JXB7</accession>